<dbReference type="Proteomes" id="UP000886998">
    <property type="component" value="Unassembled WGS sequence"/>
</dbReference>
<feature type="non-terminal residue" evidence="8">
    <location>
        <position position="1"/>
    </location>
</feature>
<keyword evidence="3" id="KW-0804">Transcription</keyword>
<feature type="compositionally biased region" description="Basic residues" evidence="6">
    <location>
        <begin position="21"/>
        <end position="31"/>
    </location>
</feature>
<comment type="caution">
    <text evidence="8">The sequence shown here is derived from an EMBL/GenBank/DDBJ whole genome shotgun (WGS) entry which is preliminary data.</text>
</comment>
<dbReference type="PRINTS" id="PR00398">
    <property type="entry name" value="STRDHORMONER"/>
</dbReference>
<evidence type="ECO:0000256" key="3">
    <source>
        <dbReference type="ARBA" id="ARBA00023163"/>
    </source>
</evidence>
<evidence type="ECO:0000259" key="7">
    <source>
        <dbReference type="PROSITE" id="PS51843"/>
    </source>
</evidence>
<dbReference type="InterPro" id="IPR050200">
    <property type="entry name" value="Nuclear_hormone_rcpt_NR3"/>
</dbReference>
<reference evidence="8" key="1">
    <citation type="submission" date="2020-08" db="EMBL/GenBank/DDBJ databases">
        <title>Multicomponent nature underlies the extraordinary mechanical properties of spider dragline silk.</title>
        <authorList>
            <person name="Kono N."/>
            <person name="Nakamura H."/>
            <person name="Mori M."/>
            <person name="Yoshida Y."/>
            <person name="Ohtoshi R."/>
            <person name="Malay A.D."/>
            <person name="Moran D.A.P."/>
            <person name="Tomita M."/>
            <person name="Numata K."/>
            <person name="Arakawa K."/>
        </authorList>
    </citation>
    <scope>NUCLEOTIDE SEQUENCE</scope>
</reference>
<feature type="domain" description="NR LBD" evidence="7">
    <location>
        <begin position="109"/>
        <end position="343"/>
    </location>
</feature>
<dbReference type="Gene3D" id="1.10.565.10">
    <property type="entry name" value="Retinoid X Receptor"/>
    <property type="match status" value="1"/>
</dbReference>
<dbReference type="PANTHER" id="PTHR48092">
    <property type="entry name" value="KNIRPS-RELATED PROTEIN-RELATED"/>
    <property type="match status" value="1"/>
</dbReference>
<proteinExistence type="predicted"/>
<dbReference type="AlphaFoldDB" id="A0A8X6WKP7"/>
<dbReference type="InterPro" id="IPR001723">
    <property type="entry name" value="Nuclear_hrmn_rcpt"/>
</dbReference>
<sequence length="343" mass="38523">VREDRMPGGRNSGAVYNLYKVKYKKHRRGQKNGHLTQEQQQQAQPTTPTTPTSPRFITSGSGSSQPGPPDWSNGQILKAALTSPADVVHLRHKNCVSTTTSGNRMSAEQAAAMIRPLVECDAFEEVAKLKNAKELLQCKLELNDKLCHIGDNIVYKLVQWTKRLPFYNELPVAIHTQLLTHKWHELLVLTTCAFLAIRGAPSVSVTQAVSSALCSLKECLTIMVGEPVGLEELEEAAPLVERLARLADTFRRMALCMEEYVCLKVIIMQSSEEIKDQKELEVIHDRYMKALQVFVEHRFPTQTTRFTELLSCIPEVQATASLVVQSKMFYVPLFLNTSLKNET</sequence>
<dbReference type="InterPro" id="IPR035500">
    <property type="entry name" value="NHR-like_dom_sf"/>
</dbReference>
<keyword evidence="2" id="KW-0238">DNA-binding</keyword>
<gene>
    <name evidence="8" type="primary">Hr4</name>
    <name evidence="8" type="ORF">TNIN_233661</name>
</gene>
<accession>A0A8X6WKP7</accession>
<keyword evidence="1" id="KW-0805">Transcription regulation</keyword>
<feature type="compositionally biased region" description="Low complexity" evidence="6">
    <location>
        <begin position="36"/>
        <end position="52"/>
    </location>
</feature>
<dbReference type="InterPro" id="IPR000536">
    <property type="entry name" value="Nucl_hrmn_rcpt_lig-bd"/>
</dbReference>
<evidence type="ECO:0000256" key="6">
    <source>
        <dbReference type="SAM" id="MobiDB-lite"/>
    </source>
</evidence>
<evidence type="ECO:0000313" key="8">
    <source>
        <dbReference type="EMBL" id="GFY36937.1"/>
    </source>
</evidence>
<evidence type="ECO:0000256" key="1">
    <source>
        <dbReference type="ARBA" id="ARBA00023015"/>
    </source>
</evidence>
<evidence type="ECO:0000256" key="5">
    <source>
        <dbReference type="ARBA" id="ARBA00023242"/>
    </source>
</evidence>
<evidence type="ECO:0000256" key="4">
    <source>
        <dbReference type="ARBA" id="ARBA00023170"/>
    </source>
</evidence>
<organism evidence="8 9">
    <name type="scientific">Trichonephila inaurata madagascariensis</name>
    <dbReference type="NCBI Taxonomy" id="2747483"/>
    <lineage>
        <taxon>Eukaryota</taxon>
        <taxon>Metazoa</taxon>
        <taxon>Ecdysozoa</taxon>
        <taxon>Arthropoda</taxon>
        <taxon>Chelicerata</taxon>
        <taxon>Arachnida</taxon>
        <taxon>Araneae</taxon>
        <taxon>Araneomorphae</taxon>
        <taxon>Entelegynae</taxon>
        <taxon>Araneoidea</taxon>
        <taxon>Nephilidae</taxon>
        <taxon>Trichonephila</taxon>
        <taxon>Trichonephila inaurata</taxon>
    </lineage>
</organism>
<keyword evidence="4 8" id="KW-0675">Receptor</keyword>
<dbReference type="PROSITE" id="PS51843">
    <property type="entry name" value="NR_LBD"/>
    <property type="match status" value="1"/>
</dbReference>
<evidence type="ECO:0000313" key="9">
    <source>
        <dbReference type="Proteomes" id="UP000886998"/>
    </source>
</evidence>
<dbReference type="GO" id="GO:0003677">
    <property type="term" value="F:DNA binding"/>
    <property type="evidence" value="ECO:0007669"/>
    <property type="project" value="UniProtKB-KW"/>
</dbReference>
<keyword evidence="5" id="KW-0539">Nucleus</keyword>
<dbReference type="OrthoDB" id="10006908at2759"/>
<dbReference type="Pfam" id="PF00104">
    <property type="entry name" value="Hormone_recep"/>
    <property type="match status" value="1"/>
</dbReference>
<feature type="region of interest" description="Disordered" evidence="6">
    <location>
        <begin position="1"/>
        <end position="74"/>
    </location>
</feature>
<dbReference type="SMART" id="SM00430">
    <property type="entry name" value="HOLI"/>
    <property type="match status" value="1"/>
</dbReference>
<protein>
    <submittedName>
        <fullName evidence="8">Hormone receptor 4</fullName>
    </submittedName>
</protein>
<dbReference type="SUPFAM" id="SSF48508">
    <property type="entry name" value="Nuclear receptor ligand-binding domain"/>
    <property type="match status" value="1"/>
</dbReference>
<evidence type="ECO:0000256" key="2">
    <source>
        <dbReference type="ARBA" id="ARBA00023125"/>
    </source>
</evidence>
<dbReference type="EMBL" id="BMAV01000012">
    <property type="protein sequence ID" value="GFY36937.1"/>
    <property type="molecule type" value="Genomic_DNA"/>
</dbReference>
<name>A0A8X6WKP7_9ARAC</name>
<keyword evidence="9" id="KW-1185">Reference proteome</keyword>